<name>A0ABR9P990_9ACTN</name>
<feature type="signal peptide" evidence="5">
    <location>
        <begin position="1"/>
        <end position="21"/>
    </location>
</feature>
<comment type="similarity">
    <text evidence="1">Belongs to the transglycosylase family. Rpf subfamily.</text>
</comment>
<dbReference type="CDD" id="cd13925">
    <property type="entry name" value="RPF"/>
    <property type="match status" value="1"/>
</dbReference>
<dbReference type="Pfam" id="PF06737">
    <property type="entry name" value="Transglycosylas"/>
    <property type="match status" value="1"/>
</dbReference>
<keyword evidence="3" id="KW-0378">Hydrolase</keyword>
<evidence type="ECO:0000256" key="2">
    <source>
        <dbReference type="ARBA" id="ARBA00022729"/>
    </source>
</evidence>
<dbReference type="Pfam" id="PF03990">
    <property type="entry name" value="DUF348"/>
    <property type="match status" value="2"/>
</dbReference>
<evidence type="ECO:0000313" key="8">
    <source>
        <dbReference type="Proteomes" id="UP000806528"/>
    </source>
</evidence>
<feature type="chain" id="PRO_5046619760" evidence="5">
    <location>
        <begin position="22"/>
        <end position="367"/>
    </location>
</feature>
<feature type="region of interest" description="Disordered" evidence="4">
    <location>
        <begin position="269"/>
        <end position="310"/>
    </location>
</feature>
<dbReference type="Pfam" id="PF07501">
    <property type="entry name" value="G5"/>
    <property type="match status" value="1"/>
</dbReference>
<dbReference type="InterPro" id="IPR010618">
    <property type="entry name" value="RPF"/>
</dbReference>
<keyword evidence="2 5" id="KW-0732">Signal</keyword>
<dbReference type="Gene3D" id="1.10.530.10">
    <property type="match status" value="1"/>
</dbReference>
<feature type="domain" description="G5" evidence="6">
    <location>
        <begin position="192"/>
        <end position="271"/>
    </location>
</feature>
<evidence type="ECO:0000259" key="6">
    <source>
        <dbReference type="PROSITE" id="PS51109"/>
    </source>
</evidence>
<dbReference type="SMART" id="SM01208">
    <property type="entry name" value="G5"/>
    <property type="match status" value="1"/>
</dbReference>
<feature type="region of interest" description="Disordered" evidence="4">
    <location>
        <begin position="322"/>
        <end position="342"/>
    </location>
</feature>
<evidence type="ECO:0000256" key="5">
    <source>
        <dbReference type="SAM" id="SignalP"/>
    </source>
</evidence>
<gene>
    <name evidence="7" type="ORF">IDM40_16435</name>
</gene>
<dbReference type="PROSITE" id="PS51109">
    <property type="entry name" value="G5"/>
    <property type="match status" value="1"/>
</dbReference>
<evidence type="ECO:0000256" key="4">
    <source>
        <dbReference type="SAM" id="MobiDB-lite"/>
    </source>
</evidence>
<protein>
    <submittedName>
        <fullName evidence="7">Transglycosylase family protein</fullName>
    </submittedName>
</protein>
<dbReference type="InterPro" id="IPR023346">
    <property type="entry name" value="Lysozyme-like_dom_sf"/>
</dbReference>
<reference evidence="7 8" key="1">
    <citation type="submission" date="2020-09" db="EMBL/GenBank/DDBJ databases">
        <title>Diversity and distribution of actinomycetes associated with coral in the coast of Hainan.</title>
        <authorList>
            <person name="Li F."/>
        </authorList>
    </citation>
    <scope>NUCLEOTIDE SEQUENCE [LARGE SCALE GENOMIC DNA]</scope>
    <source>
        <strain evidence="7 8">HNM0947</strain>
    </source>
</reference>
<dbReference type="InterPro" id="IPR007137">
    <property type="entry name" value="DUF348"/>
</dbReference>
<dbReference type="Gene3D" id="2.20.230.10">
    <property type="entry name" value="Resuscitation-promoting factor rpfb"/>
    <property type="match status" value="1"/>
</dbReference>
<keyword evidence="8" id="KW-1185">Reference proteome</keyword>
<proteinExistence type="inferred from homology"/>
<dbReference type="Proteomes" id="UP000806528">
    <property type="component" value="Unassembled WGS sequence"/>
</dbReference>
<dbReference type="SUPFAM" id="SSF53955">
    <property type="entry name" value="Lysozyme-like"/>
    <property type="match status" value="1"/>
</dbReference>
<accession>A0ABR9P990</accession>
<evidence type="ECO:0000256" key="1">
    <source>
        <dbReference type="ARBA" id="ARBA00010830"/>
    </source>
</evidence>
<dbReference type="EMBL" id="JADBGI010000014">
    <property type="protein sequence ID" value="MBE3000275.1"/>
    <property type="molecule type" value="Genomic_DNA"/>
</dbReference>
<evidence type="ECO:0000313" key="7">
    <source>
        <dbReference type="EMBL" id="MBE3000275.1"/>
    </source>
</evidence>
<sequence length="367" mass="38806">MLIAGGAALALVAVGGGTAYAMDDGVTLDNDGDQQSVRTLGGGTVQDVLDAADVTLDDDDAVAPSLDTEVASGDHVVVRSPRDLTVELDGREVSGGVHAATLEEGLPQLGLDLEGVDMSEDPDTEIPEDGLEVTAEQAPRMVVMYDTVRTETRTTGETVQDVLDAADVEVGEHDIVRPGLDEPVTPETSVSITPVLDEPVVEEVPIEAEEEEEEDPDLPEGEREVVTEAEDGVKEVTTATILHHGQEREYELDEEVVTEPVDGLVKVGTQEQEEEGSEPEGGGDAADLNWAGLADCESGGDPNAVNSAGGYYGLYQFSEDTWQSVGGTGLPSDASPDEQTQRAQQLYNDVGGDWQSQWPTCGVHLHE</sequence>
<evidence type="ECO:0000256" key="3">
    <source>
        <dbReference type="ARBA" id="ARBA00022801"/>
    </source>
</evidence>
<dbReference type="InterPro" id="IPR011098">
    <property type="entry name" value="G5_dom"/>
</dbReference>
<organism evidence="7 8">
    <name type="scientific">Nocardiopsis coralli</name>
    <dbReference type="NCBI Taxonomy" id="2772213"/>
    <lineage>
        <taxon>Bacteria</taxon>
        <taxon>Bacillati</taxon>
        <taxon>Actinomycetota</taxon>
        <taxon>Actinomycetes</taxon>
        <taxon>Streptosporangiales</taxon>
        <taxon>Nocardiopsidaceae</taxon>
        <taxon>Nocardiopsis</taxon>
    </lineage>
</organism>
<comment type="caution">
    <text evidence="7">The sequence shown here is derived from an EMBL/GenBank/DDBJ whole genome shotgun (WGS) entry which is preliminary data.</text>
</comment>